<organism evidence="1 2">
    <name type="scientific">Roridomyces roridus</name>
    <dbReference type="NCBI Taxonomy" id="1738132"/>
    <lineage>
        <taxon>Eukaryota</taxon>
        <taxon>Fungi</taxon>
        <taxon>Dikarya</taxon>
        <taxon>Basidiomycota</taxon>
        <taxon>Agaricomycotina</taxon>
        <taxon>Agaricomycetes</taxon>
        <taxon>Agaricomycetidae</taxon>
        <taxon>Agaricales</taxon>
        <taxon>Marasmiineae</taxon>
        <taxon>Mycenaceae</taxon>
        <taxon>Roridomyces</taxon>
    </lineage>
</organism>
<reference evidence="1" key="1">
    <citation type="submission" date="2023-03" db="EMBL/GenBank/DDBJ databases">
        <title>Massive genome expansion in bonnet fungi (Mycena s.s.) driven by repeated elements and novel gene families across ecological guilds.</title>
        <authorList>
            <consortium name="Lawrence Berkeley National Laboratory"/>
            <person name="Harder C.B."/>
            <person name="Miyauchi S."/>
            <person name="Viragh M."/>
            <person name="Kuo A."/>
            <person name="Thoen E."/>
            <person name="Andreopoulos B."/>
            <person name="Lu D."/>
            <person name="Skrede I."/>
            <person name="Drula E."/>
            <person name="Henrissat B."/>
            <person name="Morin E."/>
            <person name="Kohler A."/>
            <person name="Barry K."/>
            <person name="LaButti K."/>
            <person name="Morin E."/>
            <person name="Salamov A."/>
            <person name="Lipzen A."/>
            <person name="Mereny Z."/>
            <person name="Hegedus B."/>
            <person name="Baldrian P."/>
            <person name="Stursova M."/>
            <person name="Weitz H."/>
            <person name="Taylor A."/>
            <person name="Grigoriev I.V."/>
            <person name="Nagy L.G."/>
            <person name="Martin F."/>
            <person name="Kauserud H."/>
        </authorList>
    </citation>
    <scope>NUCLEOTIDE SEQUENCE</scope>
    <source>
        <strain evidence="1">9284</strain>
    </source>
</reference>
<keyword evidence="2" id="KW-1185">Reference proteome</keyword>
<gene>
    <name evidence="1" type="ORF">FB45DRAFT_418891</name>
</gene>
<name>A0AAD7C4U5_9AGAR</name>
<evidence type="ECO:0000313" key="2">
    <source>
        <dbReference type="Proteomes" id="UP001221142"/>
    </source>
</evidence>
<protein>
    <submittedName>
        <fullName evidence="1">Uncharacterized protein</fullName>
    </submittedName>
</protein>
<dbReference type="Proteomes" id="UP001221142">
    <property type="component" value="Unassembled WGS sequence"/>
</dbReference>
<dbReference type="EMBL" id="JARKIF010000005">
    <property type="protein sequence ID" value="KAJ7639041.1"/>
    <property type="molecule type" value="Genomic_DNA"/>
</dbReference>
<accession>A0AAD7C4U5</accession>
<sequence>MEGTVRRLSVYVCFRPNKAPFFRDFFALLLLVLQVGRGFGAFNKRQLGRNIESILTSPCDIGRDGAERSVFRRLFVG</sequence>
<comment type="caution">
    <text evidence="1">The sequence shown here is derived from an EMBL/GenBank/DDBJ whole genome shotgun (WGS) entry which is preliminary data.</text>
</comment>
<dbReference type="AlphaFoldDB" id="A0AAD7C4U5"/>
<proteinExistence type="predicted"/>
<evidence type="ECO:0000313" key="1">
    <source>
        <dbReference type="EMBL" id="KAJ7639041.1"/>
    </source>
</evidence>